<accession>A0ABP8CL54</accession>
<reference evidence="3" key="1">
    <citation type="journal article" date="2019" name="Int. J. Syst. Evol. Microbiol.">
        <title>The Global Catalogue of Microorganisms (GCM) 10K type strain sequencing project: providing services to taxonomists for standard genome sequencing and annotation.</title>
        <authorList>
            <consortium name="The Broad Institute Genomics Platform"/>
            <consortium name="The Broad Institute Genome Sequencing Center for Infectious Disease"/>
            <person name="Wu L."/>
            <person name="Ma J."/>
        </authorList>
    </citation>
    <scope>NUCLEOTIDE SEQUENCE [LARGE SCALE GENOMIC DNA]</scope>
    <source>
        <strain evidence="3">JCM 17633</strain>
    </source>
</reference>
<feature type="signal peptide" evidence="1">
    <location>
        <begin position="1"/>
        <end position="24"/>
    </location>
</feature>
<protein>
    <recommendedName>
        <fullName evidence="4">tRNA modification GTPase</fullName>
    </recommendedName>
</protein>
<dbReference type="EMBL" id="BAABCB010000002">
    <property type="protein sequence ID" value="GAA4240693.1"/>
    <property type="molecule type" value="Genomic_DNA"/>
</dbReference>
<feature type="chain" id="PRO_5045158658" description="tRNA modification GTPase" evidence="1">
    <location>
        <begin position="25"/>
        <end position="412"/>
    </location>
</feature>
<gene>
    <name evidence="2" type="ORF">GCM10022292_04270</name>
</gene>
<evidence type="ECO:0000256" key="1">
    <source>
        <dbReference type="SAM" id="SignalP"/>
    </source>
</evidence>
<evidence type="ECO:0000313" key="2">
    <source>
        <dbReference type="EMBL" id="GAA4240693.1"/>
    </source>
</evidence>
<proteinExistence type="predicted"/>
<dbReference type="Proteomes" id="UP001501682">
    <property type="component" value="Unassembled WGS sequence"/>
</dbReference>
<name>A0ABP8CL54_9FLAO</name>
<comment type="caution">
    <text evidence="2">The sequence shown here is derived from an EMBL/GenBank/DDBJ whole genome shotgun (WGS) entry which is preliminary data.</text>
</comment>
<evidence type="ECO:0000313" key="3">
    <source>
        <dbReference type="Proteomes" id="UP001501682"/>
    </source>
</evidence>
<evidence type="ECO:0008006" key="4">
    <source>
        <dbReference type="Google" id="ProtNLM"/>
    </source>
</evidence>
<keyword evidence="3" id="KW-1185">Reference proteome</keyword>
<organism evidence="2 3">
    <name type="scientific">Winogradskyella damuponensis</name>
    <dbReference type="NCBI Taxonomy" id="943939"/>
    <lineage>
        <taxon>Bacteria</taxon>
        <taxon>Pseudomonadati</taxon>
        <taxon>Bacteroidota</taxon>
        <taxon>Flavobacteriia</taxon>
        <taxon>Flavobacteriales</taxon>
        <taxon>Flavobacteriaceae</taxon>
        <taxon>Winogradskyella</taxon>
    </lineage>
</organism>
<keyword evidence="1" id="KW-0732">Signal</keyword>
<sequence length="412" mass="47539">MSVTKNHKLILITLFLLFTFITEAQTSYDKGYFIDNNQTKTECLIKNVDWKNNPTQFTYKTSNDSDPITVTIDNVSKFEIYDHLTYIRAKVAVDVNTSRINKLDDTKELSLTTSTLFLKLLVEGKSNLYAYKDGNLKRYYYSNENGDINILEYKEYINKEGKVDKNQNYKSQLWSNLKCDSIELNSFKNIDYEESDLIKFFTTYNTCVNDLSYTFKKPKRTKVFHMSLRPGLDFATAKIDHSDTSINNNLNVEFDRKLEFRFGIAFEYVLPFNNDKWSLIVEPSYRSFSSSKTIQLNTTSSILREDKVSIDYSSLEIPFGIRHYSFINDNSALFFNLSALVDIPFSGTITYEDHPNFDINSGASLALGIGFISNDKYSIEGRFAFPREIISKKLHTTADHSALSVILGYKLF</sequence>
<dbReference type="RefSeq" id="WP_334467532.1">
    <property type="nucleotide sequence ID" value="NZ_BAABCB010000002.1"/>
</dbReference>